<keyword evidence="6" id="KW-0067">ATP-binding</keyword>
<dbReference type="FunFam" id="3.40.50.300:FF:000293">
    <property type="entry name" value="ATP binding cassette subfamily C member 1"/>
    <property type="match status" value="1"/>
</dbReference>
<evidence type="ECO:0000256" key="8">
    <source>
        <dbReference type="ARBA" id="ARBA00023136"/>
    </source>
</evidence>
<dbReference type="Pfam" id="PF00664">
    <property type="entry name" value="ABC_membrane"/>
    <property type="match status" value="1"/>
</dbReference>
<dbReference type="InterPro" id="IPR017871">
    <property type="entry name" value="ABC_transporter-like_CS"/>
</dbReference>
<dbReference type="Proteomes" id="UP000299102">
    <property type="component" value="Unassembled WGS sequence"/>
</dbReference>
<keyword evidence="2" id="KW-0813">Transport</keyword>
<evidence type="ECO:0000313" key="14">
    <source>
        <dbReference type="Proteomes" id="UP000299102"/>
    </source>
</evidence>
<dbReference type="InterPro" id="IPR036640">
    <property type="entry name" value="ABC1_TM_sf"/>
</dbReference>
<organism evidence="13 14">
    <name type="scientific">Eumeta variegata</name>
    <name type="common">Bagworm moth</name>
    <name type="synonym">Eumeta japonica</name>
    <dbReference type="NCBI Taxonomy" id="151549"/>
    <lineage>
        <taxon>Eukaryota</taxon>
        <taxon>Metazoa</taxon>
        <taxon>Ecdysozoa</taxon>
        <taxon>Arthropoda</taxon>
        <taxon>Hexapoda</taxon>
        <taxon>Insecta</taxon>
        <taxon>Pterygota</taxon>
        <taxon>Neoptera</taxon>
        <taxon>Endopterygota</taxon>
        <taxon>Lepidoptera</taxon>
        <taxon>Glossata</taxon>
        <taxon>Ditrysia</taxon>
        <taxon>Tineoidea</taxon>
        <taxon>Psychidae</taxon>
        <taxon>Oiketicinae</taxon>
        <taxon>Eumeta</taxon>
    </lineage>
</organism>
<feature type="compositionally biased region" description="Basic and acidic residues" evidence="9">
    <location>
        <begin position="913"/>
        <end position="928"/>
    </location>
</feature>
<dbReference type="Gene3D" id="1.20.1560.10">
    <property type="entry name" value="ABC transporter type 1, transmembrane domain"/>
    <property type="match status" value="2"/>
</dbReference>
<dbReference type="InterPro" id="IPR027417">
    <property type="entry name" value="P-loop_NTPase"/>
</dbReference>
<dbReference type="SUPFAM" id="SSF90123">
    <property type="entry name" value="ABC transporter transmembrane region"/>
    <property type="match status" value="1"/>
</dbReference>
<dbReference type="EMBL" id="BGZK01000788">
    <property type="protein sequence ID" value="GBP60472.1"/>
    <property type="molecule type" value="Genomic_DNA"/>
</dbReference>
<keyword evidence="7 10" id="KW-1133">Transmembrane helix</keyword>
<proteinExistence type="predicted"/>
<dbReference type="GO" id="GO:0005774">
    <property type="term" value="C:vacuolar membrane"/>
    <property type="evidence" value="ECO:0007669"/>
    <property type="project" value="UniProtKB-SubCell"/>
</dbReference>
<dbReference type="Pfam" id="PF00005">
    <property type="entry name" value="ABC_tran"/>
    <property type="match status" value="1"/>
</dbReference>
<dbReference type="PROSITE" id="PS00211">
    <property type="entry name" value="ABC_TRANSPORTER_1"/>
    <property type="match status" value="1"/>
</dbReference>
<feature type="transmembrane region" description="Helical" evidence="10">
    <location>
        <begin position="380"/>
        <end position="398"/>
    </location>
</feature>
<feature type="domain" description="ABC transporter" evidence="11">
    <location>
        <begin position="639"/>
        <end position="864"/>
    </location>
</feature>
<reference evidence="13 14" key="1">
    <citation type="journal article" date="2019" name="Commun. Biol.">
        <title>The bagworm genome reveals a unique fibroin gene that provides high tensile strength.</title>
        <authorList>
            <person name="Kono N."/>
            <person name="Nakamura H."/>
            <person name="Ohtoshi R."/>
            <person name="Tomita M."/>
            <person name="Numata K."/>
            <person name="Arakawa K."/>
        </authorList>
    </citation>
    <scope>NUCLEOTIDE SEQUENCE [LARGE SCALE GENOMIC DNA]</scope>
</reference>
<dbReference type="STRING" id="151549.A0A4C1XBZ9"/>
<comment type="subcellular location">
    <subcellularLocation>
        <location evidence="1">Vacuole membrane</location>
        <topology evidence="1">Multi-pass membrane protein</topology>
    </subcellularLocation>
</comment>
<feature type="transmembrane region" description="Helical" evidence="10">
    <location>
        <begin position="419"/>
        <end position="440"/>
    </location>
</feature>
<dbReference type="GO" id="GO:0016887">
    <property type="term" value="F:ATP hydrolysis activity"/>
    <property type="evidence" value="ECO:0007669"/>
    <property type="project" value="InterPro"/>
</dbReference>
<evidence type="ECO:0000256" key="4">
    <source>
        <dbReference type="ARBA" id="ARBA00022737"/>
    </source>
</evidence>
<dbReference type="PROSITE" id="PS50929">
    <property type="entry name" value="ABC_TM1F"/>
    <property type="match status" value="1"/>
</dbReference>
<dbReference type="InterPro" id="IPR011527">
    <property type="entry name" value="ABC1_TM_dom"/>
</dbReference>
<dbReference type="GO" id="GO:0005524">
    <property type="term" value="F:ATP binding"/>
    <property type="evidence" value="ECO:0007669"/>
    <property type="project" value="UniProtKB-KW"/>
</dbReference>
<dbReference type="PROSITE" id="PS50893">
    <property type="entry name" value="ABC_TRANSPORTER_2"/>
    <property type="match status" value="1"/>
</dbReference>
<dbReference type="CDD" id="cd18595">
    <property type="entry name" value="ABC_6TM_MRP1_2_3_6_D1_like"/>
    <property type="match status" value="1"/>
</dbReference>
<keyword evidence="3 10" id="KW-0812">Transmembrane</keyword>
<evidence type="ECO:0000256" key="6">
    <source>
        <dbReference type="ARBA" id="ARBA00022840"/>
    </source>
</evidence>
<dbReference type="InterPro" id="IPR036397">
    <property type="entry name" value="RNaseH_sf"/>
</dbReference>
<evidence type="ECO:0000256" key="5">
    <source>
        <dbReference type="ARBA" id="ARBA00022741"/>
    </source>
</evidence>
<dbReference type="Gene3D" id="3.40.50.300">
    <property type="entry name" value="P-loop containing nucleotide triphosphate hydrolases"/>
    <property type="match status" value="1"/>
</dbReference>
<accession>A0A4C1XBZ9</accession>
<dbReference type="PANTHER" id="PTHR24223">
    <property type="entry name" value="ATP-BINDING CASSETTE SUB-FAMILY C"/>
    <property type="match status" value="1"/>
</dbReference>
<evidence type="ECO:0000259" key="12">
    <source>
        <dbReference type="PROSITE" id="PS50929"/>
    </source>
</evidence>
<evidence type="ECO:0000256" key="7">
    <source>
        <dbReference type="ARBA" id="ARBA00022989"/>
    </source>
</evidence>
<dbReference type="PANTHER" id="PTHR24223:SF443">
    <property type="entry name" value="MULTIDRUG-RESISTANCE LIKE PROTEIN 1, ISOFORM I"/>
    <property type="match status" value="1"/>
</dbReference>
<dbReference type="InterPro" id="IPR003439">
    <property type="entry name" value="ABC_transporter-like_ATP-bd"/>
</dbReference>
<feature type="region of interest" description="Disordered" evidence="9">
    <location>
        <begin position="899"/>
        <end position="928"/>
    </location>
</feature>
<feature type="transmembrane region" description="Helical" evidence="10">
    <location>
        <begin position="285"/>
        <end position="307"/>
    </location>
</feature>
<feature type="transmembrane region" description="Helical" evidence="10">
    <location>
        <begin position="354"/>
        <end position="374"/>
    </location>
</feature>
<keyword evidence="5" id="KW-0547">Nucleotide-binding</keyword>
<feature type="domain" description="ABC transmembrane type-1" evidence="12">
    <location>
        <begin position="248"/>
        <end position="429"/>
    </location>
</feature>
<keyword evidence="8 10" id="KW-0472">Membrane</keyword>
<feature type="compositionally biased region" description="Low complexity" evidence="9">
    <location>
        <begin position="899"/>
        <end position="912"/>
    </location>
</feature>
<dbReference type="GO" id="GO:0140359">
    <property type="term" value="F:ABC-type transporter activity"/>
    <property type="evidence" value="ECO:0007669"/>
    <property type="project" value="InterPro"/>
</dbReference>
<feature type="transmembrane region" description="Helical" evidence="10">
    <location>
        <begin position="71"/>
        <end position="89"/>
    </location>
</feature>
<dbReference type="InterPro" id="IPR050173">
    <property type="entry name" value="ABC_transporter_C-like"/>
</dbReference>
<keyword evidence="14" id="KW-1185">Reference proteome</keyword>
<evidence type="ECO:0000256" key="3">
    <source>
        <dbReference type="ARBA" id="ARBA00022692"/>
    </source>
</evidence>
<dbReference type="Gene3D" id="3.30.420.10">
    <property type="entry name" value="Ribonuclease H-like superfamily/Ribonuclease H"/>
    <property type="match status" value="1"/>
</dbReference>
<feature type="transmembrane region" description="Helical" evidence="10">
    <location>
        <begin position="235"/>
        <end position="256"/>
    </location>
</feature>
<evidence type="ECO:0000256" key="10">
    <source>
        <dbReference type="SAM" id="Phobius"/>
    </source>
</evidence>
<evidence type="ECO:0000259" key="11">
    <source>
        <dbReference type="PROSITE" id="PS50893"/>
    </source>
</evidence>
<gene>
    <name evidence="13" type="primary">Abcc1</name>
    <name evidence="13" type="ORF">EVAR_37508_1</name>
</gene>
<evidence type="ECO:0000256" key="1">
    <source>
        <dbReference type="ARBA" id="ARBA00004128"/>
    </source>
</evidence>
<keyword evidence="4" id="KW-0677">Repeat</keyword>
<dbReference type="SMART" id="SM00382">
    <property type="entry name" value="AAA"/>
    <property type="match status" value="1"/>
</dbReference>
<feature type="transmembrane region" description="Helical" evidence="10">
    <location>
        <begin position="109"/>
        <end position="129"/>
    </location>
</feature>
<comment type="caution">
    <text evidence="13">The sequence shown here is derived from an EMBL/GenBank/DDBJ whole genome shotgun (WGS) entry which is preliminary data.</text>
</comment>
<protein>
    <submittedName>
        <fullName evidence="13">Multidrug resistance-associated protein 1</fullName>
    </submittedName>
</protein>
<dbReference type="SUPFAM" id="SSF52540">
    <property type="entry name" value="P-loop containing nucleoside triphosphate hydrolases"/>
    <property type="match status" value="1"/>
</dbReference>
<dbReference type="InterPro" id="IPR003593">
    <property type="entry name" value="AAA+_ATPase"/>
</dbReference>
<evidence type="ECO:0000256" key="2">
    <source>
        <dbReference type="ARBA" id="ARBA00022448"/>
    </source>
</evidence>
<evidence type="ECO:0000313" key="13">
    <source>
        <dbReference type="EMBL" id="GBP60472.1"/>
    </source>
</evidence>
<sequence length="1017" mass="115543">MVRVNSDARQIELRYLRPPTTEIRYGKARYPREVMRGRWEIDKAEWGIFLEDCLSATLLYYNRKYGMRASGVLFLFWLLLVLAGLPQLQTEIVQHNRRQEEDENVRYTFISYMIYYPLIFIMLFLNCFADLPPKDTPYKFEKNPCPEKASGFPSRLTFSWFGALAATGFRRSLTEDDLWALNPQDSSAEVYPKFNKFWKKSLLKREIANTPRASYSKTSATVNFKPENERKPTSILPALCLAFGGQFLFGSLLKLINDVFMFISPQLLELLIKFIRTNQPVWKGYLYAVLLLATAIVQTMLLAHYFTRMYLVGMRIRTALTSAIYRKSLRMSNAARKESTVGEIVNLMFLELTAYLNMVWSAPLQIALALFFLWKILGPSVLAGLAVMIVLIPVNGLIASRVKTLQIKQMKYKDERVKLMNEVLNGIKVSLVSFGCFVLVNDTEVLESERAFVALSLFNILRFPLSMLPNVISNIVQTSVGIKRLNKFMNCEELDNSAVEHDAKEPVPVKNYVKTLNWKVLPHPPYSPDIAPSDYHSGQWHMICQCSGSHHDLSVQRFASYEDTKNWVDSWIASKEKEFFRLGIRTLPERWRKVVASDRQYFGNSERLSFVRCTVPHKCQGLSRFVNLPNVNGIHADPLVIENANFSWGEKDADLTLKNINIRVPQGSLVAVVGAVGSGKSSLLSAFLGEMNKVSGRVNSQGNIAYVPQQAWIQNATLQNNILFGKKLDEHKYNNVINVCALKPDFDMLPGGDQTEIGEKGINLSGGQKQRVSLARAVYFDADNYFLDDPLSAVDSHVGKHIFEKVLGPNGMLKNKTRVWVTHNVSYLAQTDMVLVLRDGEVSESGTYQQLLEKKGAFAEFLLHHLSDAERTSPEELNQIKQDLEIKLGSEFQNKLQRARSLSESASESEVGAGERKKTPDESTQKALQEKNKLIEVEKTETGSVKWTVYKHYLTSVGVLASVTTVLMNLILQVFQVGSSYWLAIWSDDDRMDWLRNEGTPQTVNGIAMEFYANIEF</sequence>
<dbReference type="OrthoDB" id="6500128at2759"/>
<dbReference type="CDD" id="cd03250">
    <property type="entry name" value="ABCC_MRP_domain1"/>
    <property type="match status" value="1"/>
</dbReference>
<dbReference type="GO" id="GO:0003676">
    <property type="term" value="F:nucleic acid binding"/>
    <property type="evidence" value="ECO:0007669"/>
    <property type="project" value="InterPro"/>
</dbReference>
<dbReference type="AlphaFoldDB" id="A0A4C1XBZ9"/>
<evidence type="ECO:0000256" key="9">
    <source>
        <dbReference type="SAM" id="MobiDB-lite"/>
    </source>
</evidence>
<name>A0A4C1XBZ9_EUMVA</name>